<comment type="caution">
    <text evidence="15">The sequence shown here is derived from an EMBL/GenBank/DDBJ whole genome shotgun (WGS) entry which is preliminary data.</text>
</comment>
<dbReference type="EMBL" id="MUHY01000002">
    <property type="protein sequence ID" value="PSB91774.1"/>
    <property type="molecule type" value="Genomic_DNA"/>
</dbReference>
<dbReference type="PANTHER" id="PTHR30305:SF1">
    <property type="entry name" value="HPR KINASE_PHOSPHORYLASE"/>
    <property type="match status" value="1"/>
</dbReference>
<dbReference type="EC" id="2.7.4.-" evidence="11"/>
<feature type="binding site" evidence="11">
    <location>
        <begin position="161"/>
        <end position="168"/>
    </location>
    <ligand>
        <name>ATP</name>
        <dbReference type="ChEBI" id="CHEBI:30616"/>
    </ligand>
</feature>
<keyword evidence="4 11" id="KW-0723">Serine/threonine-protein kinase</keyword>
<evidence type="ECO:0000256" key="5">
    <source>
        <dbReference type="ARBA" id="ARBA00022679"/>
    </source>
</evidence>
<accession>A0ABX5FDD5</accession>
<evidence type="ECO:0000256" key="8">
    <source>
        <dbReference type="ARBA" id="ARBA00022840"/>
    </source>
</evidence>
<comment type="domain">
    <text evidence="11">The Walker A ATP-binding motif also binds Pi and PPi.</text>
</comment>
<gene>
    <name evidence="11 15" type="primary">hprK</name>
    <name evidence="15" type="ORF">BZL35_00817</name>
</gene>
<comment type="function">
    <text evidence="11">Catalyzes the ATP- as well as the pyrophosphate-dependent phosphorylation of a specific serine residue in HPr, a phosphocarrier protein of the phosphoenolpyruvate-dependent sugar phosphotransferase system (PTS). HprK/P also catalyzes the pyrophosphate-producing, inorganic phosphate-dependent dephosphorylation (phosphorolysis) of seryl-phosphorylated HPr (P-Ser-HPr).</text>
</comment>
<feature type="binding site" evidence="11">
    <location>
        <position position="168"/>
    </location>
    <ligand>
        <name>Mg(2+)</name>
        <dbReference type="ChEBI" id="CHEBI:18420"/>
    </ligand>
</feature>
<dbReference type="Proteomes" id="UP000242660">
    <property type="component" value="Unassembled WGS sequence"/>
</dbReference>
<keyword evidence="11" id="KW-0460">Magnesium</keyword>
<evidence type="ECO:0000256" key="6">
    <source>
        <dbReference type="ARBA" id="ARBA00022741"/>
    </source>
</evidence>
<comment type="cofactor">
    <cofactor evidence="11">
        <name>Mg(2+)</name>
        <dbReference type="ChEBI" id="CHEBI:18420"/>
    </cofactor>
</comment>
<dbReference type="InterPro" id="IPR003755">
    <property type="entry name" value="HPr(Ser)_kin/Pase"/>
</dbReference>
<feature type="binding site" evidence="11">
    <location>
        <position position="210"/>
    </location>
    <ligand>
        <name>Mg(2+)</name>
        <dbReference type="ChEBI" id="CHEBI:18420"/>
    </ligand>
</feature>
<feature type="active site" description="Proton acceptor; for phosphorylation activity. Proton donor; for dephosphorylation activity" evidence="11">
    <location>
        <position position="185"/>
    </location>
</feature>
<keyword evidence="11" id="KW-0479">Metal-binding</keyword>
<comment type="catalytic activity">
    <reaction evidence="1 11">
        <text>[HPr protein]-L-serine + ATP = [HPr protein]-O-phospho-L-serine + ADP + H(+)</text>
        <dbReference type="Rhea" id="RHEA:46600"/>
        <dbReference type="Rhea" id="RHEA-COMP:11602"/>
        <dbReference type="Rhea" id="RHEA-COMP:11603"/>
        <dbReference type="ChEBI" id="CHEBI:15378"/>
        <dbReference type="ChEBI" id="CHEBI:29999"/>
        <dbReference type="ChEBI" id="CHEBI:30616"/>
        <dbReference type="ChEBI" id="CHEBI:83421"/>
        <dbReference type="ChEBI" id="CHEBI:456216"/>
    </reaction>
</comment>
<dbReference type="InterPro" id="IPR028979">
    <property type="entry name" value="Ser_kin/Pase_Hpr-like_N_sf"/>
</dbReference>
<keyword evidence="16" id="KW-1185">Reference proteome</keyword>
<evidence type="ECO:0000256" key="4">
    <source>
        <dbReference type="ARBA" id="ARBA00022527"/>
    </source>
</evidence>
<dbReference type="Gene3D" id="3.40.1390.20">
    <property type="entry name" value="HprK N-terminal domain-like"/>
    <property type="match status" value="1"/>
</dbReference>
<keyword evidence="6 11" id="KW-0547">Nucleotide-binding</keyword>
<protein>
    <recommendedName>
        <fullName evidence="11">HPr kinase/phosphorylase</fullName>
        <shortName evidence="11">HPrK/P</shortName>
        <ecNumber evidence="11">2.7.11.-</ecNumber>
        <ecNumber evidence="11">2.7.4.-</ecNumber>
    </recommendedName>
    <alternativeName>
        <fullName evidence="11">HPr(Ser) kinase/phosphorylase</fullName>
    </alternativeName>
</protein>
<feature type="region of interest" description="Important for the catalytic mechanism of both phosphorylation and dephosphorylation" evidence="11">
    <location>
        <begin position="209"/>
        <end position="218"/>
    </location>
</feature>
<evidence type="ECO:0000256" key="7">
    <source>
        <dbReference type="ARBA" id="ARBA00022777"/>
    </source>
</evidence>
<evidence type="ECO:0000313" key="15">
    <source>
        <dbReference type="EMBL" id="PSB91774.1"/>
    </source>
</evidence>
<comment type="subunit">
    <text evidence="3 11">Homohexamer.</text>
</comment>
<evidence type="ECO:0000256" key="9">
    <source>
        <dbReference type="ARBA" id="ARBA00023268"/>
    </source>
</evidence>
<dbReference type="GO" id="GO:0016301">
    <property type="term" value="F:kinase activity"/>
    <property type="evidence" value="ECO:0007669"/>
    <property type="project" value="UniProtKB-KW"/>
</dbReference>
<dbReference type="InterPro" id="IPR027417">
    <property type="entry name" value="P-loop_NTPase"/>
</dbReference>
<dbReference type="SUPFAM" id="SSF53795">
    <property type="entry name" value="PEP carboxykinase-like"/>
    <property type="match status" value="1"/>
</dbReference>
<evidence type="ECO:0000259" key="13">
    <source>
        <dbReference type="Pfam" id="PF02603"/>
    </source>
</evidence>
<evidence type="ECO:0000259" key="14">
    <source>
        <dbReference type="Pfam" id="PF07475"/>
    </source>
</evidence>
<keyword evidence="7 11" id="KW-0418">Kinase</keyword>
<feature type="compositionally biased region" description="Polar residues" evidence="12">
    <location>
        <begin position="308"/>
        <end position="320"/>
    </location>
</feature>
<dbReference type="HAMAP" id="MF_01249">
    <property type="entry name" value="HPr_kinase"/>
    <property type="match status" value="1"/>
</dbReference>
<comment type="catalytic activity">
    <reaction evidence="10 11">
        <text>[HPr protein]-O-phospho-L-serine + phosphate + H(+) = [HPr protein]-L-serine + diphosphate</text>
        <dbReference type="Rhea" id="RHEA:46604"/>
        <dbReference type="Rhea" id="RHEA-COMP:11602"/>
        <dbReference type="Rhea" id="RHEA-COMP:11603"/>
        <dbReference type="ChEBI" id="CHEBI:15378"/>
        <dbReference type="ChEBI" id="CHEBI:29999"/>
        <dbReference type="ChEBI" id="CHEBI:33019"/>
        <dbReference type="ChEBI" id="CHEBI:43474"/>
        <dbReference type="ChEBI" id="CHEBI:83421"/>
    </reaction>
</comment>
<organism evidence="15 16">
    <name type="scientific">Candidatus Pandoraea novymonadis</name>
    <dbReference type="NCBI Taxonomy" id="1808959"/>
    <lineage>
        <taxon>Bacteria</taxon>
        <taxon>Pseudomonadati</taxon>
        <taxon>Pseudomonadota</taxon>
        <taxon>Betaproteobacteria</taxon>
        <taxon>Burkholderiales</taxon>
        <taxon>Burkholderiaceae</taxon>
        <taxon>Pandoraea</taxon>
    </lineage>
</organism>
<evidence type="ECO:0000256" key="12">
    <source>
        <dbReference type="SAM" id="MobiDB-lite"/>
    </source>
</evidence>
<feature type="domain" description="HPr(Ser) kinase/phosphorylase N-terminal" evidence="13">
    <location>
        <begin position="7"/>
        <end position="134"/>
    </location>
</feature>
<dbReference type="PANTHER" id="PTHR30305">
    <property type="entry name" value="PROTEIN YJDM-RELATED"/>
    <property type="match status" value="1"/>
</dbReference>
<dbReference type="Gene3D" id="3.40.50.300">
    <property type="entry name" value="P-loop containing nucleotide triphosphate hydrolases"/>
    <property type="match status" value="1"/>
</dbReference>
<comment type="miscellaneous">
    <text evidence="11">Both phosphorylation and phosphorolysis are carried out by the same active site and suggest a common mechanism for both reactions.</text>
</comment>
<feature type="active site" evidence="11">
    <location>
        <position position="250"/>
    </location>
</feature>
<evidence type="ECO:0000256" key="2">
    <source>
        <dbReference type="ARBA" id="ARBA00006883"/>
    </source>
</evidence>
<evidence type="ECO:0000256" key="11">
    <source>
        <dbReference type="HAMAP-Rule" id="MF_01249"/>
    </source>
</evidence>
<dbReference type="EC" id="2.7.11.-" evidence="11"/>
<reference evidence="15 16" key="1">
    <citation type="journal article" date="2017" name="Front. Microbiol.">
        <title>Genome of Ca. Pandoraea novymonadis, an Endosymbiotic Bacterium of the Trypanosomatid Novymonas esmeraldas.</title>
        <authorList>
            <person name="Kostygov A.Y."/>
            <person name="Butenko A."/>
            <person name="Nenarokova A."/>
            <person name="Tashyreva D."/>
            <person name="Flegontov P."/>
            <person name="Lukes J."/>
            <person name="Yurchenko V."/>
        </authorList>
    </citation>
    <scope>NUCLEOTIDE SEQUENCE [LARGE SCALE GENOMIC DNA]</scope>
    <source>
        <strain evidence="15 16">E262</strain>
    </source>
</reference>
<dbReference type="Pfam" id="PF02603">
    <property type="entry name" value="Hpr_kinase_N"/>
    <property type="match status" value="1"/>
</dbReference>
<dbReference type="SUPFAM" id="SSF75138">
    <property type="entry name" value="HprK N-terminal domain-like"/>
    <property type="match status" value="1"/>
</dbReference>
<name>A0ABX5FDD5_9BURK</name>
<feature type="domain" description="HPr kinase/phosphorylase C-terminal" evidence="14">
    <location>
        <begin position="139"/>
        <end position="305"/>
    </location>
</feature>
<comment type="similarity">
    <text evidence="2 11">Belongs to the HPrK/P family.</text>
</comment>
<evidence type="ECO:0000256" key="1">
    <source>
        <dbReference type="ARBA" id="ARBA00001120"/>
    </source>
</evidence>
<feature type="active site" evidence="11">
    <location>
        <position position="146"/>
    </location>
</feature>
<evidence type="ECO:0000256" key="3">
    <source>
        <dbReference type="ARBA" id="ARBA00011643"/>
    </source>
</evidence>
<sequence length="326" mass="35922">MELTGINAQSIFDDNASILRLSWLTGHEGCEHGFTPESVANATSSADLVGHLNLIHPNRIQVLGQAELRYYQRLSDENRKRHMGEVIALEPPFLVLADGIEAPSDLVLRCTRSSTPLFTTQLSTASVIDGLRLYISRVFAPRCTMHGVFIDILGMGVLLTGESGLGKSELGLELISRGHGLVADDAVDFVRLGPDFVEGRCPRLLQNLLEVRGLGLLDIKTIFGETAVRRKMKLKLIVQLVRRHDGEFQRLPLEAQTVEVLGLPINKVILQVAAGRNLAVLVEAAVRNTILQLRGINTLKDFMDRQRQSMQDPNESTGEITLTAHP</sequence>
<feature type="active site" evidence="11">
    <location>
        <position position="167"/>
    </location>
</feature>
<dbReference type="RefSeq" id="WP_106182954.1">
    <property type="nucleotide sequence ID" value="NZ_MUHY01000002.1"/>
</dbReference>
<evidence type="ECO:0000313" key="16">
    <source>
        <dbReference type="Proteomes" id="UP000242660"/>
    </source>
</evidence>
<feature type="region of interest" description="Disordered" evidence="12">
    <location>
        <begin position="307"/>
        <end position="326"/>
    </location>
</feature>
<dbReference type="InterPro" id="IPR011104">
    <property type="entry name" value="Hpr_kin/Pase_C"/>
</dbReference>
<feature type="region of interest" description="Important for the catalytic mechanism of dephosphorylation" evidence="11">
    <location>
        <begin position="271"/>
        <end position="276"/>
    </location>
</feature>
<dbReference type="NCBIfam" id="TIGR00679">
    <property type="entry name" value="hpr-ser"/>
    <property type="match status" value="1"/>
</dbReference>
<dbReference type="CDD" id="cd01918">
    <property type="entry name" value="HprK_C"/>
    <property type="match status" value="1"/>
</dbReference>
<evidence type="ECO:0000256" key="10">
    <source>
        <dbReference type="ARBA" id="ARBA00047657"/>
    </source>
</evidence>
<keyword evidence="8 11" id="KW-0067">ATP-binding</keyword>
<dbReference type="Pfam" id="PF07475">
    <property type="entry name" value="Hpr_kinase_C"/>
    <property type="match status" value="1"/>
</dbReference>
<dbReference type="InterPro" id="IPR011126">
    <property type="entry name" value="Hpr_kin/Pase_Hpr_N"/>
</dbReference>
<keyword evidence="9 11" id="KW-0511">Multifunctional enzyme</keyword>
<proteinExistence type="inferred from homology"/>
<keyword evidence="5 11" id="KW-0808">Transferase</keyword>